<protein>
    <submittedName>
        <fullName evidence="1">Uncharacterized protein</fullName>
    </submittedName>
</protein>
<reference evidence="1" key="2">
    <citation type="journal article" date="2019" name="bioRxiv">
        <title>Genomics, evolutionary history and diagnostics of the Alternaria alternata species group including apple and Asian pear pathotypes.</title>
        <authorList>
            <person name="Armitage A.D."/>
            <person name="Cockerton H.M."/>
            <person name="Sreenivasaprasad S."/>
            <person name="Woodhall J.W."/>
            <person name="Lane C.R."/>
            <person name="Harrison R.J."/>
            <person name="Clarkson J.P."/>
        </authorList>
    </citation>
    <scope>NUCLEOTIDE SEQUENCE</scope>
    <source>
        <strain evidence="1">FERA 1164</strain>
    </source>
</reference>
<comment type="caution">
    <text evidence="1">The sequence shown here is derived from an EMBL/GenBank/DDBJ whole genome shotgun (WGS) entry which is preliminary data.</text>
</comment>
<accession>A0AB37WKJ0</accession>
<gene>
    <name evidence="1" type="ORF">AA0115_g6181</name>
</gene>
<proteinExistence type="predicted"/>
<organism evidence="1 2">
    <name type="scientific">Alternaria tenuissima</name>
    <dbReference type="NCBI Taxonomy" id="119927"/>
    <lineage>
        <taxon>Eukaryota</taxon>
        <taxon>Fungi</taxon>
        <taxon>Dikarya</taxon>
        <taxon>Ascomycota</taxon>
        <taxon>Pezizomycotina</taxon>
        <taxon>Dothideomycetes</taxon>
        <taxon>Pleosporomycetidae</taxon>
        <taxon>Pleosporales</taxon>
        <taxon>Pleosporineae</taxon>
        <taxon>Pleosporaceae</taxon>
        <taxon>Alternaria</taxon>
        <taxon>Alternaria sect. Alternaria</taxon>
        <taxon>Alternaria alternata complex</taxon>
    </lineage>
</organism>
<sequence>MSTRITKSEHMATNLEVVQDCLREAIDNRSPEILGDQPAHTSDSIELKPAFFLNLNAHLRSYIAAVGVKLKASAEKHEATESKHDELVSRLTEQLAGSTTLLSFPSGSDVESALTAYIAAATAELKASRKTVHLTSQCLTTSAANRGFQFSKPDQQSTDELAKEYVT</sequence>
<evidence type="ECO:0000313" key="1">
    <source>
        <dbReference type="EMBL" id="RYN28329.1"/>
    </source>
</evidence>
<reference evidence="1" key="1">
    <citation type="submission" date="2017-10" db="EMBL/GenBank/DDBJ databases">
        <authorList>
            <person name="Armitage A.D."/>
            <person name="Barbara D.J."/>
            <person name="Woodhall J.W."/>
            <person name="Sreenivasaprasad S."/>
            <person name="Lane C.R."/>
            <person name="Clarkson J.P."/>
            <person name="Harrison R.J."/>
        </authorList>
    </citation>
    <scope>NUCLEOTIDE SEQUENCE</scope>
    <source>
        <strain evidence="1">FERA 1164</strain>
    </source>
</reference>
<name>A0AB37WKJ0_9PLEO</name>
<dbReference type="AlphaFoldDB" id="A0AB37WKJ0"/>
<dbReference type="Proteomes" id="UP000292340">
    <property type="component" value="Unassembled WGS sequence"/>
</dbReference>
<dbReference type="EMBL" id="PDXB01000013">
    <property type="protein sequence ID" value="RYN28329.1"/>
    <property type="molecule type" value="Genomic_DNA"/>
</dbReference>
<evidence type="ECO:0000313" key="2">
    <source>
        <dbReference type="Proteomes" id="UP000292340"/>
    </source>
</evidence>